<evidence type="ECO:0000313" key="2">
    <source>
        <dbReference type="Proteomes" id="UP000000768"/>
    </source>
</evidence>
<dbReference type="InParanoid" id="A0A1B6PFA5"/>
<protein>
    <submittedName>
        <fullName evidence="1">Uncharacterized protein</fullName>
    </submittedName>
</protein>
<proteinExistence type="predicted"/>
<dbReference type="Gramene" id="KXG24363">
    <property type="protein sequence ID" value="KXG24363"/>
    <property type="gene ID" value="SORBI_3007G031700"/>
</dbReference>
<accession>A0A1B6PFA5</accession>
<organism evidence="1 2">
    <name type="scientific">Sorghum bicolor</name>
    <name type="common">Sorghum</name>
    <name type="synonym">Sorghum vulgare</name>
    <dbReference type="NCBI Taxonomy" id="4558"/>
    <lineage>
        <taxon>Eukaryota</taxon>
        <taxon>Viridiplantae</taxon>
        <taxon>Streptophyta</taxon>
        <taxon>Embryophyta</taxon>
        <taxon>Tracheophyta</taxon>
        <taxon>Spermatophyta</taxon>
        <taxon>Magnoliopsida</taxon>
        <taxon>Liliopsida</taxon>
        <taxon>Poales</taxon>
        <taxon>Poaceae</taxon>
        <taxon>PACMAD clade</taxon>
        <taxon>Panicoideae</taxon>
        <taxon>Andropogonodae</taxon>
        <taxon>Andropogoneae</taxon>
        <taxon>Sorghinae</taxon>
        <taxon>Sorghum</taxon>
    </lineage>
</organism>
<name>A0A1B6PFA5_SORBI</name>
<evidence type="ECO:0000313" key="1">
    <source>
        <dbReference type="EMBL" id="KXG24363.1"/>
    </source>
</evidence>
<reference evidence="2" key="2">
    <citation type="journal article" date="2018" name="Plant J.">
        <title>The Sorghum bicolor reference genome: improved assembly, gene annotations, a transcriptome atlas, and signatures of genome organization.</title>
        <authorList>
            <person name="McCormick R.F."/>
            <person name="Truong S.K."/>
            <person name="Sreedasyam A."/>
            <person name="Jenkins J."/>
            <person name="Shu S."/>
            <person name="Sims D."/>
            <person name="Kennedy M."/>
            <person name="Amirebrahimi M."/>
            <person name="Weers B.D."/>
            <person name="McKinley B."/>
            <person name="Mattison A."/>
            <person name="Morishige D.T."/>
            <person name="Grimwood J."/>
            <person name="Schmutz J."/>
            <person name="Mullet J.E."/>
        </authorList>
    </citation>
    <scope>NUCLEOTIDE SEQUENCE [LARGE SCALE GENOMIC DNA]</scope>
    <source>
        <strain evidence="2">cv. BTx623</strain>
    </source>
</reference>
<dbReference type="OMA" id="NATFWSY"/>
<dbReference type="AlphaFoldDB" id="A0A1B6PFA5"/>
<dbReference type="Proteomes" id="UP000000768">
    <property type="component" value="Chromosome 7"/>
</dbReference>
<keyword evidence="2" id="KW-1185">Reference proteome</keyword>
<sequence>MVVVASKRKEFMGADRIIFLICRKDFVNATFWSFWPFGLVLKTLASNYLKKQMKC</sequence>
<gene>
    <name evidence="1" type="ORF">SORBI_3007G031700</name>
</gene>
<dbReference type="EMBL" id="CM000766">
    <property type="protein sequence ID" value="KXG24363.1"/>
    <property type="molecule type" value="Genomic_DNA"/>
</dbReference>
<reference evidence="1 2" key="1">
    <citation type="journal article" date="2009" name="Nature">
        <title>The Sorghum bicolor genome and the diversification of grasses.</title>
        <authorList>
            <person name="Paterson A.H."/>
            <person name="Bowers J.E."/>
            <person name="Bruggmann R."/>
            <person name="Dubchak I."/>
            <person name="Grimwood J."/>
            <person name="Gundlach H."/>
            <person name="Haberer G."/>
            <person name="Hellsten U."/>
            <person name="Mitros T."/>
            <person name="Poliakov A."/>
            <person name="Schmutz J."/>
            <person name="Spannagl M."/>
            <person name="Tang H."/>
            <person name="Wang X."/>
            <person name="Wicker T."/>
            <person name="Bharti A.K."/>
            <person name="Chapman J."/>
            <person name="Feltus F.A."/>
            <person name="Gowik U."/>
            <person name="Grigoriev I.V."/>
            <person name="Lyons E."/>
            <person name="Maher C.A."/>
            <person name="Martis M."/>
            <person name="Narechania A."/>
            <person name="Otillar R.P."/>
            <person name="Penning B.W."/>
            <person name="Salamov A.A."/>
            <person name="Wang Y."/>
            <person name="Zhang L."/>
            <person name="Carpita N.C."/>
            <person name="Freeling M."/>
            <person name="Gingle A.R."/>
            <person name="Hash C.T."/>
            <person name="Keller B."/>
            <person name="Klein P."/>
            <person name="Kresovich S."/>
            <person name="McCann M.C."/>
            <person name="Ming R."/>
            <person name="Peterson D.G."/>
            <person name="Mehboob-ur-Rahman"/>
            <person name="Ware D."/>
            <person name="Westhoff P."/>
            <person name="Mayer K.F."/>
            <person name="Messing J."/>
            <person name="Rokhsar D.S."/>
        </authorList>
    </citation>
    <scope>NUCLEOTIDE SEQUENCE [LARGE SCALE GENOMIC DNA]</scope>
    <source>
        <strain evidence="2">cv. BTx623</strain>
    </source>
</reference>